<dbReference type="EMBL" id="PGFB01000006">
    <property type="protein sequence ID" value="PJJ55280.1"/>
    <property type="molecule type" value="Genomic_DNA"/>
</dbReference>
<accession>A0A2M9BBF9</accession>
<reference evidence="1 2" key="1">
    <citation type="submission" date="2017-11" db="EMBL/GenBank/DDBJ databases">
        <title>Genomic Encyclopedia of Archaeal and Bacterial Type Strains, Phase II (KMG-II): From Individual Species to Whole Genera.</title>
        <authorList>
            <person name="Goeker M."/>
        </authorList>
    </citation>
    <scope>NUCLEOTIDE SEQUENCE [LARGE SCALE GENOMIC DNA]</scope>
    <source>
        <strain evidence="1 2">DSM 25625</strain>
    </source>
</reference>
<name>A0A2M9BBF9_9MICO</name>
<comment type="caution">
    <text evidence="1">The sequence shown here is derived from an EMBL/GenBank/DDBJ whole genome shotgun (WGS) entry which is preliminary data.</text>
</comment>
<gene>
    <name evidence="1" type="ORF">CLV54_3169</name>
</gene>
<organism evidence="1 2">
    <name type="scientific">Compostimonas suwonensis</name>
    <dbReference type="NCBI Taxonomy" id="1048394"/>
    <lineage>
        <taxon>Bacteria</taxon>
        <taxon>Bacillati</taxon>
        <taxon>Actinomycetota</taxon>
        <taxon>Actinomycetes</taxon>
        <taxon>Micrococcales</taxon>
        <taxon>Microbacteriaceae</taxon>
        <taxon>Compostimonas</taxon>
    </lineage>
</organism>
<proteinExistence type="predicted"/>
<dbReference type="Proteomes" id="UP000230161">
    <property type="component" value="Unassembled WGS sequence"/>
</dbReference>
<protein>
    <submittedName>
        <fullName evidence="1">Uncharacterized protein</fullName>
    </submittedName>
</protein>
<sequence length="150" mass="14256">MSMKSMSPVKRWAIGGVVAVGVGVAGLGAALPAMASSLEGASTDGSSTGGVSFENTSFDGVSIGGVPIEGVPVDGASFDLPVSPITLTPGDGATFLPNGTTGAAVTTGPAPAGTTFELPEGVVDGVAVPIGPVPEGALSGSSTTTLTPVE</sequence>
<keyword evidence="2" id="KW-1185">Reference proteome</keyword>
<evidence type="ECO:0000313" key="2">
    <source>
        <dbReference type="Proteomes" id="UP000230161"/>
    </source>
</evidence>
<evidence type="ECO:0000313" key="1">
    <source>
        <dbReference type="EMBL" id="PJJ55280.1"/>
    </source>
</evidence>
<dbReference type="AlphaFoldDB" id="A0A2M9BBF9"/>